<comment type="caution">
    <text evidence="15">The sequence shown here is derived from an EMBL/GenBank/DDBJ whole genome shotgun (WGS) entry which is preliminary data.</text>
</comment>
<feature type="coiled-coil region" evidence="12">
    <location>
        <begin position="300"/>
        <end position="410"/>
    </location>
</feature>
<dbReference type="InterPro" id="IPR038275">
    <property type="entry name" value="Nuf2_N_sf"/>
</dbReference>
<dbReference type="GO" id="GO:0045132">
    <property type="term" value="P:meiotic chromosome segregation"/>
    <property type="evidence" value="ECO:0007669"/>
    <property type="project" value="TreeGrafter"/>
</dbReference>
<dbReference type="GO" id="GO:0044877">
    <property type="term" value="F:protein-containing complex binding"/>
    <property type="evidence" value="ECO:0007669"/>
    <property type="project" value="TreeGrafter"/>
</dbReference>
<dbReference type="PANTHER" id="PTHR21650:SF2">
    <property type="entry name" value="KINETOCHORE PROTEIN NUF2"/>
    <property type="match status" value="1"/>
</dbReference>
<evidence type="ECO:0000313" key="16">
    <source>
        <dbReference type="Proteomes" id="UP000054251"/>
    </source>
</evidence>
<comment type="similarity">
    <text evidence="3">Belongs to the NUF2 family.</text>
</comment>
<feature type="coiled-coil region" evidence="12">
    <location>
        <begin position="191"/>
        <end position="260"/>
    </location>
</feature>
<protein>
    <submittedName>
        <fullName evidence="15">Putative kinetochore protein NUF2</fullName>
    </submittedName>
</protein>
<evidence type="ECO:0000256" key="2">
    <source>
        <dbReference type="ARBA" id="ARBA00004629"/>
    </source>
</evidence>
<dbReference type="InterPro" id="IPR041112">
    <property type="entry name" value="Nuf2_DHR10-like"/>
</dbReference>
<dbReference type="GO" id="GO:0051383">
    <property type="term" value="P:kinetochore organization"/>
    <property type="evidence" value="ECO:0007669"/>
    <property type="project" value="TreeGrafter"/>
</dbReference>
<dbReference type="Proteomes" id="UP000054251">
    <property type="component" value="Unassembled WGS sequence"/>
</dbReference>
<dbReference type="GO" id="GO:0031262">
    <property type="term" value="C:Ndc80 complex"/>
    <property type="evidence" value="ECO:0007669"/>
    <property type="project" value="InterPro"/>
</dbReference>
<proteinExistence type="inferred from homology"/>
<evidence type="ECO:0000256" key="11">
    <source>
        <dbReference type="ARBA" id="ARBA00023328"/>
    </source>
</evidence>
<evidence type="ECO:0000256" key="5">
    <source>
        <dbReference type="ARBA" id="ARBA00022618"/>
    </source>
</evidence>
<dbReference type="RefSeq" id="XP_015470237.1">
    <property type="nucleotide sequence ID" value="XM_015608836.1"/>
</dbReference>
<dbReference type="GO" id="GO:0007052">
    <property type="term" value="P:mitotic spindle organization"/>
    <property type="evidence" value="ECO:0007669"/>
    <property type="project" value="TreeGrafter"/>
</dbReference>
<evidence type="ECO:0000256" key="10">
    <source>
        <dbReference type="ARBA" id="ARBA00023306"/>
    </source>
</evidence>
<dbReference type="GO" id="GO:0005634">
    <property type="term" value="C:nucleus"/>
    <property type="evidence" value="ECO:0007669"/>
    <property type="project" value="UniProtKB-SubCell"/>
</dbReference>
<evidence type="ECO:0000256" key="7">
    <source>
        <dbReference type="ARBA" id="ARBA00022838"/>
    </source>
</evidence>
<evidence type="ECO:0000259" key="14">
    <source>
        <dbReference type="Pfam" id="PF18595"/>
    </source>
</evidence>
<evidence type="ECO:0000256" key="1">
    <source>
        <dbReference type="ARBA" id="ARBA00004123"/>
    </source>
</evidence>
<keyword evidence="11" id="KW-0137">Centromere</keyword>
<dbReference type="InterPro" id="IPR005549">
    <property type="entry name" value="Kinetochore_Nuf2_N"/>
</dbReference>
<dbReference type="PANTHER" id="PTHR21650">
    <property type="entry name" value="MEMBRALIN/KINETOCHORE PROTEIN NUF2"/>
    <property type="match status" value="1"/>
</dbReference>
<dbReference type="GO" id="GO:0051301">
    <property type="term" value="P:cell division"/>
    <property type="evidence" value="ECO:0007669"/>
    <property type="project" value="UniProtKB-KW"/>
</dbReference>
<dbReference type="Pfam" id="PF18595">
    <property type="entry name" value="Nuf2_DHR10-like"/>
    <property type="match status" value="1"/>
</dbReference>
<dbReference type="AlphaFoldDB" id="A0A0V1Q6Q2"/>
<evidence type="ECO:0000256" key="6">
    <source>
        <dbReference type="ARBA" id="ARBA00022776"/>
    </source>
</evidence>
<evidence type="ECO:0000259" key="13">
    <source>
        <dbReference type="Pfam" id="PF03800"/>
    </source>
</evidence>
<keyword evidence="7" id="KW-0995">Kinetochore</keyword>
<comment type="subcellular location">
    <subcellularLocation>
        <location evidence="2">Chromosome</location>
        <location evidence="2">Centromere</location>
        <location evidence="2">Kinetochore</location>
    </subcellularLocation>
    <subcellularLocation>
        <location evidence="1">Nucleus</location>
    </subcellularLocation>
</comment>
<organism evidence="15 16">
    <name type="scientific">Debaryomyces fabryi</name>
    <dbReference type="NCBI Taxonomy" id="58627"/>
    <lineage>
        <taxon>Eukaryota</taxon>
        <taxon>Fungi</taxon>
        <taxon>Dikarya</taxon>
        <taxon>Ascomycota</taxon>
        <taxon>Saccharomycotina</taxon>
        <taxon>Pichiomycetes</taxon>
        <taxon>Debaryomycetaceae</taxon>
        <taxon>Debaryomyces</taxon>
    </lineage>
</organism>
<evidence type="ECO:0000256" key="12">
    <source>
        <dbReference type="SAM" id="Coils"/>
    </source>
</evidence>
<accession>A0A0V1Q6Q2</accession>
<keyword evidence="9" id="KW-0539">Nucleus</keyword>
<evidence type="ECO:0000256" key="3">
    <source>
        <dbReference type="ARBA" id="ARBA00005498"/>
    </source>
</evidence>
<feature type="domain" description="Kinetochore protein Nuf2 N-terminal" evidence="13">
    <location>
        <begin position="27"/>
        <end position="182"/>
    </location>
</feature>
<keyword evidence="8 12" id="KW-0175">Coiled coil</keyword>
<dbReference type="OrthoDB" id="8194677at2759"/>
<evidence type="ECO:0000256" key="8">
    <source>
        <dbReference type="ARBA" id="ARBA00023054"/>
    </source>
</evidence>
<dbReference type="Pfam" id="PF03800">
    <property type="entry name" value="Nuf2"/>
    <property type="match status" value="1"/>
</dbReference>
<evidence type="ECO:0000256" key="4">
    <source>
        <dbReference type="ARBA" id="ARBA00022454"/>
    </source>
</evidence>
<evidence type="ECO:0000256" key="9">
    <source>
        <dbReference type="ARBA" id="ARBA00023242"/>
    </source>
</evidence>
<keyword evidence="5" id="KW-0132">Cell division</keyword>
<evidence type="ECO:0000313" key="15">
    <source>
        <dbReference type="EMBL" id="KSA04135.1"/>
    </source>
</evidence>
<dbReference type="GO" id="GO:0051315">
    <property type="term" value="P:attachment of mitotic spindle microtubules to kinetochore"/>
    <property type="evidence" value="ECO:0007669"/>
    <property type="project" value="TreeGrafter"/>
</dbReference>
<name>A0A0V1Q6Q2_9ASCO</name>
<keyword evidence="6" id="KW-0498">Mitosis</keyword>
<keyword evidence="16" id="KW-1185">Reference proteome</keyword>
<sequence>MSRPSSIYRPGNSSLNSRRVHHVIPQDLFPLLDFKEISICLQSCDFIANEELVSRPTSQYIKTLLEQFLDSFMGLSADNINGMVRNVNKNDLSMTKTDADMADDPENGESQIEDDDDITSSVRLILLHRGAYEFFLICGINDFTLMDIMRPEPQRIRRILSAVVNYARFREENSVECEKLVSISEGNLEKLKSVQNENSRLSNQINDLKYKIEANETDGGNKKATLKQINTYNSKLENELKKLKKNQEILTLEHSKYKDEKRRLIEKLEDHNYLIMESNKELDKLKSYLLSNPEILTKIIEDLKTNLSEHQTNLADLESKNKNMTISIESFQLVEQELKNLFRILEEVLNDLTKEETSLDKLNKYQEFKEQQNLTLNDLNRQIQQITRQLNNTEEKIKRLRHQSSERSEASKQKLISLKDGYDTLVKERKVKEQELNKKKDFISELETKMNGERNNFQIELRNAELAVAKLNSHVKLYLTEMNKKVD</sequence>
<dbReference type="GeneID" id="26837015"/>
<keyword evidence="10" id="KW-0131">Cell cycle</keyword>
<keyword evidence="4" id="KW-0158">Chromosome</keyword>
<reference evidence="15 16" key="1">
    <citation type="submission" date="2015-11" db="EMBL/GenBank/DDBJ databases">
        <title>The genome of Debaryomyces fabryi.</title>
        <authorList>
            <person name="Tafer H."/>
            <person name="Lopandic K."/>
        </authorList>
    </citation>
    <scope>NUCLEOTIDE SEQUENCE [LARGE SCALE GENOMIC DNA]</scope>
    <source>
        <strain evidence="15 16">CBS 789</strain>
    </source>
</reference>
<dbReference type="EMBL" id="LMYN01000001">
    <property type="protein sequence ID" value="KSA04135.1"/>
    <property type="molecule type" value="Genomic_DNA"/>
</dbReference>
<dbReference type="Gene3D" id="1.10.418.60">
    <property type="entry name" value="Ncd80 complex, Nuf2 subunit"/>
    <property type="match status" value="1"/>
</dbReference>
<gene>
    <name evidence="15" type="ORF">AC631_00006</name>
</gene>
<feature type="domain" description="Nuf2 DHR10-like" evidence="14">
    <location>
        <begin position="305"/>
        <end position="419"/>
    </location>
</feature>